<sequence length="68" mass="7756">MIRLLHIFVFIVLFQTIHSQFYPYGGYPGYGSYGYYNPYGGYGYWYPGPIRRFVGGAVIGGLHGLFYG</sequence>
<name>A0ABD6E4F5_9BILA</name>
<accession>A0ABD6E4F5</accession>
<evidence type="ECO:0000256" key="1">
    <source>
        <dbReference type="SAM" id="SignalP"/>
    </source>
</evidence>
<evidence type="ECO:0000313" key="3">
    <source>
        <dbReference type="Proteomes" id="UP001608902"/>
    </source>
</evidence>
<gene>
    <name evidence="2" type="ORF">AB6A40_000585</name>
</gene>
<feature type="chain" id="PRO_5044844252" evidence="1">
    <location>
        <begin position="20"/>
        <end position="68"/>
    </location>
</feature>
<dbReference type="EMBL" id="JBGFUD010000170">
    <property type="protein sequence ID" value="MFH4973876.1"/>
    <property type="molecule type" value="Genomic_DNA"/>
</dbReference>
<comment type="caution">
    <text evidence="2">The sequence shown here is derived from an EMBL/GenBank/DDBJ whole genome shotgun (WGS) entry which is preliminary data.</text>
</comment>
<evidence type="ECO:0000313" key="2">
    <source>
        <dbReference type="EMBL" id="MFH4973876.1"/>
    </source>
</evidence>
<proteinExistence type="predicted"/>
<dbReference type="AlphaFoldDB" id="A0ABD6E4F5"/>
<organism evidence="2 3">
    <name type="scientific">Gnathostoma spinigerum</name>
    <dbReference type="NCBI Taxonomy" id="75299"/>
    <lineage>
        <taxon>Eukaryota</taxon>
        <taxon>Metazoa</taxon>
        <taxon>Ecdysozoa</taxon>
        <taxon>Nematoda</taxon>
        <taxon>Chromadorea</taxon>
        <taxon>Rhabditida</taxon>
        <taxon>Spirurina</taxon>
        <taxon>Gnathostomatomorpha</taxon>
        <taxon>Gnathostomatoidea</taxon>
        <taxon>Gnathostomatidae</taxon>
        <taxon>Gnathostoma</taxon>
    </lineage>
</organism>
<keyword evidence="3" id="KW-1185">Reference proteome</keyword>
<dbReference type="Proteomes" id="UP001608902">
    <property type="component" value="Unassembled WGS sequence"/>
</dbReference>
<keyword evidence="1" id="KW-0732">Signal</keyword>
<protein>
    <submittedName>
        <fullName evidence="2">Uncharacterized protein</fullName>
    </submittedName>
</protein>
<feature type="signal peptide" evidence="1">
    <location>
        <begin position="1"/>
        <end position="19"/>
    </location>
</feature>
<reference evidence="2 3" key="1">
    <citation type="submission" date="2024-08" db="EMBL/GenBank/DDBJ databases">
        <title>Gnathostoma spinigerum genome.</title>
        <authorList>
            <person name="Gonzalez-Bertolin B."/>
            <person name="Monzon S."/>
            <person name="Zaballos A."/>
            <person name="Jimenez P."/>
            <person name="Dekumyoy P."/>
            <person name="Varona S."/>
            <person name="Cuesta I."/>
            <person name="Sumanam S."/>
            <person name="Adisakwattana P."/>
            <person name="Gasser R.B."/>
            <person name="Hernandez-Gonzalez A."/>
            <person name="Young N.D."/>
            <person name="Perteguer M.J."/>
        </authorList>
    </citation>
    <scope>NUCLEOTIDE SEQUENCE [LARGE SCALE GENOMIC DNA]</scope>
    <source>
        <strain evidence="2">AL3</strain>
        <tissue evidence="2">Liver</tissue>
    </source>
</reference>